<dbReference type="OrthoDB" id="7632355at2"/>
<evidence type="ECO:0000313" key="3">
    <source>
        <dbReference type="Proteomes" id="UP000002696"/>
    </source>
</evidence>
<dbReference type="Proteomes" id="UP000002696">
    <property type="component" value="Chromosome"/>
</dbReference>
<reference evidence="3" key="1">
    <citation type="journal article" date="2011" name="J. Bacteriol.">
        <title>Genome sequences of eight morphologically diverse alphaproteobacteria.</title>
        <authorList>
            <consortium name="US DOE Joint Genome Institute"/>
            <person name="Brown P.J."/>
            <person name="Kysela D.T."/>
            <person name="Buechlein A."/>
            <person name="Hemmerich C."/>
            <person name="Brun Y.V."/>
        </authorList>
    </citation>
    <scope>NUCLEOTIDE SEQUENCE [LARGE SCALE GENOMIC DNA]</scope>
    <source>
        <strain evidence="3">ATCC 15264 / DSM 4735 / LMG 14903 / NBRC 16000 / CB 81</strain>
    </source>
</reference>
<evidence type="ECO:0000256" key="1">
    <source>
        <dbReference type="SAM" id="Phobius"/>
    </source>
</evidence>
<keyword evidence="3" id="KW-1185">Reference proteome</keyword>
<dbReference type="eggNOG" id="ENOG50335VG">
    <property type="taxonomic scope" value="Bacteria"/>
</dbReference>
<dbReference type="KEGG" id="bsb:Bresu_2545"/>
<dbReference type="HOGENOM" id="CLU_1871682_0_0_5"/>
<sequence length="137" mass="15811">MEDLFRSYWWLLFPLGWFVFGGLQSVIDYFRHKDTLKIIKTYADKGEQPPEALLKALEQPEYEDRRDRRRYRYRSHGERGNVFSVVLFGVLAVGFGYASFTNMYAAGDAFLIVTFVMGALALASLVSVVLAERNPRE</sequence>
<gene>
    <name evidence="2" type="ordered locus">Bresu_2545</name>
</gene>
<dbReference type="InParanoid" id="D9QLF9"/>
<organism evidence="2 3">
    <name type="scientific">Brevundimonas subvibrioides (strain ATCC 15264 / DSM 4735 / LMG 14903 / NBRC 16000 / CB 81)</name>
    <name type="common">Caulobacter subvibrioides</name>
    <dbReference type="NCBI Taxonomy" id="633149"/>
    <lineage>
        <taxon>Bacteria</taxon>
        <taxon>Pseudomonadati</taxon>
        <taxon>Pseudomonadota</taxon>
        <taxon>Alphaproteobacteria</taxon>
        <taxon>Caulobacterales</taxon>
        <taxon>Caulobacteraceae</taxon>
        <taxon>Brevundimonas</taxon>
    </lineage>
</organism>
<proteinExistence type="predicted"/>
<protein>
    <submittedName>
        <fullName evidence="2">Uncharacterized protein</fullName>
    </submittedName>
</protein>
<dbReference type="AlphaFoldDB" id="D9QLF9"/>
<feature type="transmembrane region" description="Helical" evidence="1">
    <location>
        <begin position="80"/>
        <end position="98"/>
    </location>
</feature>
<dbReference type="BioCyc" id="BSUB633149:G1GM8-2550-MONOMER"/>
<accession>D9QLF9</accession>
<keyword evidence="1" id="KW-0812">Transmembrane</keyword>
<name>D9QLF9_BRESC</name>
<dbReference type="RefSeq" id="WP_013269954.1">
    <property type="nucleotide sequence ID" value="NC_014375.1"/>
</dbReference>
<feature type="transmembrane region" description="Helical" evidence="1">
    <location>
        <begin position="12"/>
        <end position="30"/>
    </location>
</feature>
<dbReference type="STRING" id="633149.Bresu_2545"/>
<dbReference type="EMBL" id="CP002102">
    <property type="protein sequence ID" value="ADL01853.1"/>
    <property type="molecule type" value="Genomic_DNA"/>
</dbReference>
<keyword evidence="1" id="KW-1133">Transmembrane helix</keyword>
<evidence type="ECO:0000313" key="2">
    <source>
        <dbReference type="EMBL" id="ADL01853.1"/>
    </source>
</evidence>
<feature type="transmembrane region" description="Helical" evidence="1">
    <location>
        <begin position="110"/>
        <end position="131"/>
    </location>
</feature>
<keyword evidence="1" id="KW-0472">Membrane</keyword>